<dbReference type="FunFam" id="3.55.40.20:FF:000001">
    <property type="entry name" value="Superoxide dismutase"/>
    <property type="match status" value="1"/>
</dbReference>
<dbReference type="Gene3D" id="1.10.287.990">
    <property type="entry name" value="Fe,Mn superoxide dismutase (SOD) domain"/>
    <property type="match status" value="1"/>
</dbReference>
<dbReference type="InterPro" id="IPR036324">
    <property type="entry name" value="Mn/Fe_SOD_N_sf"/>
</dbReference>
<dbReference type="InterPro" id="IPR019831">
    <property type="entry name" value="Mn/Fe_SOD_N"/>
</dbReference>
<dbReference type="PRINTS" id="PR01703">
    <property type="entry name" value="MNSODISMTASE"/>
</dbReference>
<dbReference type="PANTHER" id="PTHR42769">
    <property type="entry name" value="SUPEROXIDE DISMUTASE"/>
    <property type="match status" value="1"/>
</dbReference>
<dbReference type="Pfam" id="PF02777">
    <property type="entry name" value="Sod_Fe_C"/>
    <property type="match status" value="1"/>
</dbReference>
<accession>A0A484H4Z8</accession>
<gene>
    <name evidence="10" type="ORF">RIEGSTA812A_PEG_459</name>
</gene>
<dbReference type="Pfam" id="PF00081">
    <property type="entry name" value="Sod_Fe_N"/>
    <property type="match status" value="1"/>
</dbReference>
<proteinExistence type="inferred from homology"/>
<feature type="domain" description="Manganese/iron superoxide dismutase N-terminal" evidence="8">
    <location>
        <begin position="76"/>
        <end position="160"/>
    </location>
</feature>
<dbReference type="InterPro" id="IPR001189">
    <property type="entry name" value="Mn/Fe_SOD"/>
</dbReference>
<evidence type="ECO:0000256" key="2">
    <source>
        <dbReference type="ARBA" id="ARBA00012682"/>
    </source>
</evidence>
<comment type="catalytic activity">
    <reaction evidence="7">
        <text>2 superoxide + 2 H(+) = H2O2 + O2</text>
        <dbReference type="Rhea" id="RHEA:20696"/>
        <dbReference type="ChEBI" id="CHEBI:15378"/>
        <dbReference type="ChEBI" id="CHEBI:15379"/>
        <dbReference type="ChEBI" id="CHEBI:16240"/>
        <dbReference type="ChEBI" id="CHEBI:18421"/>
        <dbReference type="EC" id="1.15.1.1"/>
    </reaction>
</comment>
<dbReference type="AlphaFoldDB" id="A0A484H4Z8"/>
<name>A0A484H4Z8_9ZZZZ</name>
<keyword evidence="5 10" id="KW-0560">Oxidoreductase</keyword>
<dbReference type="GO" id="GO:0046872">
    <property type="term" value="F:metal ion binding"/>
    <property type="evidence" value="ECO:0007669"/>
    <property type="project" value="UniProtKB-KW"/>
</dbReference>
<keyword evidence="6" id="KW-0408">Iron</keyword>
<dbReference type="Gene3D" id="3.55.40.20">
    <property type="entry name" value="Iron/manganese superoxide dismutase, C-terminal domain"/>
    <property type="match status" value="1"/>
</dbReference>
<dbReference type="PROSITE" id="PS00088">
    <property type="entry name" value="SOD_MN"/>
    <property type="match status" value="1"/>
</dbReference>
<evidence type="ECO:0000256" key="6">
    <source>
        <dbReference type="ARBA" id="ARBA00023004"/>
    </source>
</evidence>
<reference evidence="10" key="1">
    <citation type="submission" date="2018-10" db="EMBL/GenBank/DDBJ databases">
        <authorList>
            <person name="Gruber-Vodicka H."/>
            <person name="Jaeckle O."/>
        </authorList>
    </citation>
    <scope>NUCLEOTIDE SEQUENCE</scope>
</reference>
<protein>
    <recommendedName>
        <fullName evidence="3">Superoxide dismutase [Fe]</fullName>
        <ecNumber evidence="2">1.15.1.1</ecNumber>
    </recommendedName>
</protein>
<comment type="similarity">
    <text evidence="1">Belongs to the iron/manganese superoxide dismutase family.</text>
</comment>
<dbReference type="EMBL" id="LR026963">
    <property type="protein sequence ID" value="VBB68986.1"/>
    <property type="molecule type" value="Genomic_DNA"/>
</dbReference>
<dbReference type="SUPFAM" id="SSF54719">
    <property type="entry name" value="Fe,Mn superoxide dismutase (SOD), C-terminal domain"/>
    <property type="match status" value="1"/>
</dbReference>
<evidence type="ECO:0000259" key="8">
    <source>
        <dbReference type="Pfam" id="PF00081"/>
    </source>
</evidence>
<evidence type="ECO:0000313" key="10">
    <source>
        <dbReference type="EMBL" id="VBB68986.1"/>
    </source>
</evidence>
<evidence type="ECO:0000259" key="9">
    <source>
        <dbReference type="Pfam" id="PF02777"/>
    </source>
</evidence>
<dbReference type="PANTHER" id="PTHR42769:SF3">
    <property type="entry name" value="SUPEROXIDE DISMUTASE [FE] 2, CHLOROPLASTIC"/>
    <property type="match status" value="1"/>
</dbReference>
<evidence type="ECO:0000256" key="4">
    <source>
        <dbReference type="ARBA" id="ARBA00022723"/>
    </source>
</evidence>
<dbReference type="InterPro" id="IPR036314">
    <property type="entry name" value="SOD_C_sf"/>
</dbReference>
<evidence type="ECO:0000256" key="3">
    <source>
        <dbReference type="ARBA" id="ARBA00014767"/>
    </source>
</evidence>
<sequence length="271" mass="29982">MAVKVSNVPGVSPAPRLLRCRATDDTPATVPRDGSRKNCRSRRQFLASTVGGCLYSLSAYGADSSLSMTTRSIMAFELPSLPYLPNALEPYISARTFEFHHGKHHAAYVTNTNALIKDTPLAGKSLEEVIKSVAGDPDKTSLFNNAAQVWNHTFFWNSMKPGGGGVPTGDLARWINSTFGSLEKFKEEFKSAAVTQFGSGWTWLVLENGTLQVTKTANADTPMVHGQKALLTCDVWEHAYYLDYQNRRPDFVQAFLDHLVNWDFVTRTLAD</sequence>
<keyword evidence="4" id="KW-0479">Metal-binding</keyword>
<feature type="domain" description="Manganese/iron superoxide dismutase C-terminal" evidence="9">
    <location>
        <begin position="167"/>
        <end position="267"/>
    </location>
</feature>
<organism evidence="10">
    <name type="scientific">invertebrate metagenome</name>
    <dbReference type="NCBI Taxonomy" id="1711999"/>
    <lineage>
        <taxon>unclassified sequences</taxon>
        <taxon>metagenomes</taxon>
        <taxon>organismal metagenomes</taxon>
    </lineage>
</organism>
<evidence type="ECO:0000256" key="7">
    <source>
        <dbReference type="ARBA" id="ARBA00049204"/>
    </source>
</evidence>
<dbReference type="FunFam" id="1.10.287.990:FF:000002">
    <property type="entry name" value="Superoxide dismutase"/>
    <property type="match status" value="1"/>
</dbReference>
<dbReference type="SUPFAM" id="SSF46609">
    <property type="entry name" value="Fe,Mn superoxide dismutase (SOD), N-terminal domain"/>
    <property type="match status" value="1"/>
</dbReference>
<dbReference type="GO" id="GO:0005737">
    <property type="term" value="C:cytoplasm"/>
    <property type="evidence" value="ECO:0007669"/>
    <property type="project" value="UniProtKB-ARBA"/>
</dbReference>
<dbReference type="InterPro" id="IPR019832">
    <property type="entry name" value="Mn/Fe_SOD_C"/>
</dbReference>
<evidence type="ECO:0000256" key="1">
    <source>
        <dbReference type="ARBA" id="ARBA00008714"/>
    </source>
</evidence>
<dbReference type="InterPro" id="IPR019833">
    <property type="entry name" value="Mn/Fe_SOD_BS"/>
</dbReference>
<dbReference type="EC" id="1.15.1.1" evidence="2"/>
<evidence type="ECO:0000256" key="5">
    <source>
        <dbReference type="ARBA" id="ARBA00023002"/>
    </source>
</evidence>
<dbReference type="GO" id="GO:0004784">
    <property type="term" value="F:superoxide dismutase activity"/>
    <property type="evidence" value="ECO:0007669"/>
    <property type="project" value="UniProtKB-EC"/>
</dbReference>